<accession>A0A2K9E1Y2</accession>
<organism evidence="1 3">
    <name type="scientific">Acetivibrio saccincola</name>
    <dbReference type="NCBI Taxonomy" id="1677857"/>
    <lineage>
        <taxon>Bacteria</taxon>
        <taxon>Bacillati</taxon>
        <taxon>Bacillota</taxon>
        <taxon>Clostridia</taxon>
        <taxon>Eubacteriales</taxon>
        <taxon>Oscillospiraceae</taxon>
        <taxon>Acetivibrio</taxon>
    </lineage>
</organism>
<evidence type="ECO:0000313" key="4">
    <source>
        <dbReference type="Proteomes" id="UP000239720"/>
    </source>
</evidence>
<dbReference type="Proteomes" id="UP000233534">
    <property type="component" value="Chromosome"/>
</dbReference>
<dbReference type="AlphaFoldDB" id="A0A2K9E1Y2"/>
<dbReference type="KEGG" id="hsc:HVS_02155"/>
<dbReference type="RefSeq" id="WP_101298794.1">
    <property type="nucleotide sequence ID" value="NZ_CP025197.1"/>
</dbReference>
<proteinExistence type="predicted"/>
<dbReference type="EMBL" id="CP025197">
    <property type="protein sequence ID" value="AUG56388.1"/>
    <property type="molecule type" value="Genomic_DNA"/>
</dbReference>
<name>A0A2K9E1Y2_9FIRM</name>
<sequence>MDCMDEINDYNTKIRKDFYILKEREEGKAHRVVFKDLNKILPVNNIKNGNLNMDLSKVHEISSAPLVIRSLNLNILSYSSSHDAA</sequence>
<dbReference type="Proteomes" id="UP000239720">
    <property type="component" value="Unassembled WGS sequence"/>
</dbReference>
<evidence type="ECO:0000313" key="2">
    <source>
        <dbReference type="EMBL" id="PQQ66478.1"/>
    </source>
</evidence>
<evidence type="ECO:0000313" key="3">
    <source>
        <dbReference type="Proteomes" id="UP000233534"/>
    </source>
</evidence>
<reference evidence="2 4" key="2">
    <citation type="journal article" date="2018" name="Syst. Appl. Microbiol.">
        <title>Characterization and high-quality draft genome sequence of Herbivorax saccincola A7, an anaerobic, alkaliphilic, thermophilic, cellulolytic, and xylanolytic bacterium.</title>
        <authorList>
            <person name="Aikawa S."/>
            <person name="Baramee S."/>
            <person name="Sermsathanaswadi J."/>
            <person name="Thianheng P."/>
            <person name="Tachaapaikoon C."/>
            <person name="Shikata A."/>
            <person name="Waeonukul R."/>
            <person name="Pason P."/>
            <person name="Ratanakhanokchai K."/>
            <person name="Kosugi A."/>
        </authorList>
    </citation>
    <scope>NUCLEOTIDE SEQUENCE [LARGE SCALE GENOMIC DNA]</scope>
    <source>
        <strain evidence="2 4">A7</strain>
    </source>
</reference>
<gene>
    <name evidence="2" type="ORF">B9R14_06760</name>
    <name evidence="1" type="ORF">HVS_02155</name>
</gene>
<evidence type="ECO:0000313" key="1">
    <source>
        <dbReference type="EMBL" id="AUG56388.1"/>
    </source>
</evidence>
<protein>
    <submittedName>
        <fullName evidence="1">Uncharacterized protein</fullName>
    </submittedName>
</protein>
<dbReference type="EMBL" id="NEMB01000003">
    <property type="protein sequence ID" value="PQQ66478.1"/>
    <property type="molecule type" value="Genomic_DNA"/>
</dbReference>
<keyword evidence="3" id="KW-1185">Reference proteome</keyword>
<reference evidence="1 3" key="1">
    <citation type="submission" date="2017-12" db="EMBL/GenBank/DDBJ databases">
        <title>Complete genome sequence of Herbivorax saccincola GGR1, a novel Cellulosome-producing hydrolytic bacterium in a thermophilic biogas plant, established by Illumina and Nanopore MinION sequencing.</title>
        <authorList>
            <person name="Pechtl A."/>
            <person name="Ruckert C."/>
            <person name="Koeck D.E."/>
            <person name="Maus I."/>
            <person name="Winkler A."/>
            <person name="Kalinowski J."/>
            <person name="Puhler A."/>
            <person name="Schwarz W.W."/>
            <person name="Zverlov V.V."/>
            <person name="Schluter A."/>
            <person name="Liebl W."/>
        </authorList>
    </citation>
    <scope>NUCLEOTIDE SEQUENCE [LARGE SCALE GENOMIC DNA]</scope>
    <source>
        <strain evidence="1">GGR1</strain>
        <strain evidence="3">SR1</strain>
    </source>
</reference>